<dbReference type="WBParaSite" id="OFLC_0000987901-mRNA-1">
    <property type="protein sequence ID" value="OFLC_0000987901-mRNA-1"/>
    <property type="gene ID" value="OFLC_0000987901"/>
</dbReference>
<proteinExistence type="predicted"/>
<dbReference type="PANTHER" id="PTHR43238:SF1">
    <property type="entry name" value="GDP-L-FUCOSE SYNTHASE"/>
    <property type="match status" value="1"/>
</dbReference>
<reference evidence="3" key="1">
    <citation type="submission" date="2016-06" db="UniProtKB">
        <authorList>
            <consortium name="WormBaseParasite"/>
        </authorList>
    </citation>
    <scope>IDENTIFICATION</scope>
</reference>
<dbReference type="Gene3D" id="3.40.50.720">
    <property type="entry name" value="NAD(P)-binding Rossmann-like Domain"/>
    <property type="match status" value="1"/>
</dbReference>
<keyword evidence="2" id="KW-1185">Reference proteome</keyword>
<evidence type="ECO:0000313" key="1">
    <source>
        <dbReference type="EMBL" id="VDO64126.1"/>
    </source>
</evidence>
<organism evidence="3">
    <name type="scientific">Onchocerca flexuosa</name>
    <dbReference type="NCBI Taxonomy" id="387005"/>
    <lineage>
        <taxon>Eukaryota</taxon>
        <taxon>Metazoa</taxon>
        <taxon>Ecdysozoa</taxon>
        <taxon>Nematoda</taxon>
        <taxon>Chromadorea</taxon>
        <taxon>Rhabditida</taxon>
        <taxon>Spirurina</taxon>
        <taxon>Spiruromorpha</taxon>
        <taxon>Filarioidea</taxon>
        <taxon>Onchocercidae</taxon>
        <taxon>Onchocerca</taxon>
    </lineage>
</organism>
<sequence>MQINDNVLMACNEFDVVKCISCLSTCIFPDKTTYPIDETMVSRILFARYLIHILLN</sequence>
<accession>A0A183HQW8</accession>
<dbReference type="Proteomes" id="UP000267606">
    <property type="component" value="Unassembled WGS sequence"/>
</dbReference>
<protein>
    <submittedName>
        <fullName evidence="1 3">Uncharacterized protein</fullName>
    </submittedName>
</protein>
<dbReference type="AlphaFoldDB" id="A0A183HQW8"/>
<evidence type="ECO:0000313" key="2">
    <source>
        <dbReference type="Proteomes" id="UP000267606"/>
    </source>
</evidence>
<name>A0A183HQW8_9BILA</name>
<dbReference type="PANTHER" id="PTHR43238">
    <property type="entry name" value="GDP-L-FUCOSE SYNTHASE"/>
    <property type="match status" value="1"/>
</dbReference>
<dbReference type="GO" id="GO:0050577">
    <property type="term" value="F:GDP-L-fucose synthase activity"/>
    <property type="evidence" value="ECO:0007669"/>
    <property type="project" value="TreeGrafter"/>
</dbReference>
<dbReference type="EMBL" id="UZAJ01012597">
    <property type="protein sequence ID" value="VDO64126.1"/>
    <property type="molecule type" value="Genomic_DNA"/>
</dbReference>
<gene>
    <name evidence="1" type="ORF">OFLC_LOCUS9877</name>
</gene>
<dbReference type="STRING" id="387005.A0A183HQW8"/>
<evidence type="ECO:0000313" key="3">
    <source>
        <dbReference type="WBParaSite" id="OFLC_0000987901-mRNA-1"/>
    </source>
</evidence>
<reference evidence="1 2" key="2">
    <citation type="submission" date="2018-11" db="EMBL/GenBank/DDBJ databases">
        <authorList>
            <consortium name="Pathogen Informatics"/>
        </authorList>
    </citation>
    <scope>NUCLEOTIDE SEQUENCE [LARGE SCALE GENOMIC DNA]</scope>
</reference>